<evidence type="ECO:0000313" key="1">
    <source>
        <dbReference type="EMBL" id="KAL2072470.1"/>
    </source>
</evidence>
<organism evidence="1 2">
    <name type="scientific">Oculimacula yallundae</name>
    <dbReference type="NCBI Taxonomy" id="86028"/>
    <lineage>
        <taxon>Eukaryota</taxon>
        <taxon>Fungi</taxon>
        <taxon>Dikarya</taxon>
        <taxon>Ascomycota</taxon>
        <taxon>Pezizomycotina</taxon>
        <taxon>Leotiomycetes</taxon>
        <taxon>Helotiales</taxon>
        <taxon>Ploettnerulaceae</taxon>
        <taxon>Oculimacula</taxon>
    </lineage>
</organism>
<dbReference type="Pfam" id="PF17237">
    <property type="entry name" value="Emr1"/>
    <property type="match status" value="1"/>
</dbReference>
<comment type="caution">
    <text evidence="1">The sequence shown here is derived from an EMBL/GenBank/DDBJ whole genome shotgun (WGS) entry which is preliminary data.</text>
</comment>
<dbReference type="InterPro" id="IPR035195">
    <property type="entry name" value="Emr1"/>
</dbReference>
<sequence>MSLIASSKANLPNLRRLFVEARTDAEESAYSRNARRGAMGLCGQDLKGHLCLTEDLSRALLSLGERSVTALWSNFAPVNCHSIKVDSVRVVGTFHDLNLMF</sequence>
<accession>A0ABR4CRA6</accession>
<reference evidence="1 2" key="1">
    <citation type="journal article" date="2024" name="Commun. Biol.">
        <title>Comparative genomic analysis of thermophilic fungi reveals convergent evolutionary adaptations and gene losses.</title>
        <authorList>
            <person name="Steindorff A.S."/>
            <person name="Aguilar-Pontes M.V."/>
            <person name="Robinson A.J."/>
            <person name="Andreopoulos B."/>
            <person name="LaButti K."/>
            <person name="Kuo A."/>
            <person name="Mondo S."/>
            <person name="Riley R."/>
            <person name="Otillar R."/>
            <person name="Haridas S."/>
            <person name="Lipzen A."/>
            <person name="Grimwood J."/>
            <person name="Schmutz J."/>
            <person name="Clum A."/>
            <person name="Reid I.D."/>
            <person name="Moisan M.C."/>
            <person name="Butler G."/>
            <person name="Nguyen T.T.M."/>
            <person name="Dewar K."/>
            <person name="Conant G."/>
            <person name="Drula E."/>
            <person name="Henrissat B."/>
            <person name="Hansel C."/>
            <person name="Singer S."/>
            <person name="Hutchinson M.I."/>
            <person name="de Vries R.P."/>
            <person name="Natvig D.O."/>
            <person name="Powell A.J."/>
            <person name="Tsang A."/>
            <person name="Grigoriev I.V."/>
        </authorList>
    </citation>
    <scope>NUCLEOTIDE SEQUENCE [LARGE SCALE GENOMIC DNA]</scope>
    <source>
        <strain evidence="1 2">CBS 494.80</strain>
    </source>
</reference>
<keyword evidence="2" id="KW-1185">Reference proteome</keyword>
<dbReference type="Proteomes" id="UP001595075">
    <property type="component" value="Unassembled WGS sequence"/>
</dbReference>
<name>A0ABR4CRA6_9HELO</name>
<proteinExistence type="predicted"/>
<protein>
    <submittedName>
        <fullName evidence="1">Uncharacterized protein</fullName>
    </submittedName>
</protein>
<dbReference type="EMBL" id="JAZHXI010000004">
    <property type="protein sequence ID" value="KAL2072470.1"/>
    <property type="molecule type" value="Genomic_DNA"/>
</dbReference>
<gene>
    <name evidence="1" type="ORF">VTL71DRAFT_11813</name>
</gene>
<evidence type="ECO:0000313" key="2">
    <source>
        <dbReference type="Proteomes" id="UP001595075"/>
    </source>
</evidence>